<keyword evidence="10" id="KW-0175">Coiled coil</keyword>
<evidence type="ECO:0000256" key="7">
    <source>
        <dbReference type="ARBA" id="ARBA00022989"/>
    </source>
</evidence>
<evidence type="ECO:0000313" key="13">
    <source>
        <dbReference type="Proteomes" id="UP001327219"/>
    </source>
</evidence>
<dbReference type="InterPro" id="IPR050739">
    <property type="entry name" value="MFP"/>
</dbReference>
<accession>A0ABZ0URL9</accession>
<keyword evidence="5 9" id="KW-0997">Cell inner membrane</keyword>
<evidence type="ECO:0000313" key="12">
    <source>
        <dbReference type="EMBL" id="WPX96680.1"/>
    </source>
</evidence>
<protein>
    <recommendedName>
        <fullName evidence="9">Membrane fusion protein (MFP) family protein</fullName>
    </recommendedName>
</protein>
<dbReference type="NCBIfam" id="TIGR01843">
    <property type="entry name" value="type_I_hlyD"/>
    <property type="match status" value="1"/>
</dbReference>
<dbReference type="InterPro" id="IPR058982">
    <property type="entry name" value="Beta-barrel_AprE"/>
</dbReference>
<feature type="coiled-coil region" evidence="10">
    <location>
        <begin position="261"/>
        <end position="347"/>
    </location>
</feature>
<dbReference type="PANTHER" id="PTHR30386">
    <property type="entry name" value="MEMBRANE FUSION SUBUNIT OF EMRAB-TOLC MULTIDRUG EFFLUX PUMP"/>
    <property type="match status" value="1"/>
</dbReference>
<dbReference type="PRINTS" id="PR01490">
    <property type="entry name" value="RTXTOXIND"/>
</dbReference>
<keyword evidence="6 9" id="KW-0812">Transmembrane</keyword>
<dbReference type="Pfam" id="PF26002">
    <property type="entry name" value="Beta-barrel_AprE"/>
    <property type="match status" value="1"/>
</dbReference>
<evidence type="ECO:0000256" key="10">
    <source>
        <dbReference type="SAM" id="Coils"/>
    </source>
</evidence>
<keyword evidence="8 9" id="KW-0472">Membrane</keyword>
<evidence type="ECO:0000256" key="6">
    <source>
        <dbReference type="ARBA" id="ARBA00022692"/>
    </source>
</evidence>
<proteinExistence type="inferred from homology"/>
<gene>
    <name evidence="12" type="ORF">Bandiella_00800</name>
</gene>
<organism evidence="12 13">
    <name type="scientific">Candidatus Bandiella euplotis</name>
    <dbReference type="NCBI Taxonomy" id="1664265"/>
    <lineage>
        <taxon>Bacteria</taxon>
        <taxon>Pseudomonadati</taxon>
        <taxon>Pseudomonadota</taxon>
        <taxon>Alphaproteobacteria</taxon>
        <taxon>Rickettsiales</taxon>
        <taxon>Candidatus Midichloriaceae</taxon>
        <taxon>Candidatus Bandiella</taxon>
    </lineage>
</organism>
<keyword evidence="7 9" id="KW-1133">Transmembrane helix</keyword>
<evidence type="ECO:0000256" key="9">
    <source>
        <dbReference type="RuleBase" id="RU365093"/>
    </source>
</evidence>
<keyword evidence="13" id="KW-1185">Reference proteome</keyword>
<dbReference type="EMBL" id="CP110820">
    <property type="protein sequence ID" value="WPX96680.1"/>
    <property type="molecule type" value="Genomic_DNA"/>
</dbReference>
<name>A0ABZ0URL9_9RICK</name>
<feature type="transmembrane region" description="Helical" evidence="9">
    <location>
        <begin position="109"/>
        <end position="127"/>
    </location>
</feature>
<feature type="domain" description="AprE-like beta-barrel" evidence="11">
    <location>
        <begin position="418"/>
        <end position="516"/>
    </location>
</feature>
<dbReference type="Gene3D" id="2.40.30.170">
    <property type="match status" value="1"/>
</dbReference>
<keyword evidence="4 9" id="KW-1003">Cell membrane</keyword>
<reference evidence="12 13" key="1">
    <citation type="submission" date="2022-11" db="EMBL/GenBank/DDBJ databases">
        <title>Host association and intracellularity evolved multiple times independently in the Rickettsiales.</title>
        <authorList>
            <person name="Castelli M."/>
            <person name="Nardi T."/>
            <person name="Gammuto L."/>
            <person name="Bellinzona G."/>
            <person name="Sabaneyeva E."/>
            <person name="Potekhin A."/>
            <person name="Serra V."/>
            <person name="Petroni G."/>
            <person name="Sassera D."/>
        </authorList>
    </citation>
    <scope>NUCLEOTIDE SEQUENCE [LARGE SCALE GENOMIC DNA]</scope>
    <source>
        <strain evidence="12 13">NDG2</strain>
    </source>
</reference>
<dbReference type="PANTHER" id="PTHR30386:SF17">
    <property type="entry name" value="ALKALINE PROTEASE SECRETION PROTEIN APRE"/>
    <property type="match status" value="1"/>
</dbReference>
<sequence>MTENQNNDARVINKDAIEVIAENKKADKKKPVGDANNDFIENTKQAKPIDFEENLLEKYKNYKIIDIQEFKKFLTEAKDFLFGITLEKSNYIEENEKDISKQISRPIKFGLISVAVALGFFGVWSGLAPLDSASIAEGFIILSENRKKIQHLEGGIVDQILVKDGDQVKKGQPLIVFNQFRSKADLEQVLWQLRHAIIVDKRLVGSLNLISHYQNKNQSHDSSLEQAPEVEFSFDSKYIDQSDQKVATLINAQKNAYNSYKAFIENQIKSSTAQLNQIQSEIKSTQENIRTLEKEYAKKKELYEKQLETSERFSHTKMQLQEQRGRLASLEHKIAEASAKEAQFMDDQNVRLSEEYKRNHGELIQMEARYLQTKDTHERSVVNAPYAGVVTNLQVHTVGAAIQQTQMLLEIIPQDDTLVIEAYIPAHEVESIQVGSIARIQLNAYKARLVPRIEGKVIYVSADKFDKEVGMMPGQPRFMPVGYYKARIEVSPEELDKVNTQIKLLPGMPVTVFIVKGVRSFAEYLYSPIKDSFHKAFKEP</sequence>
<keyword evidence="3 9" id="KW-0813">Transport</keyword>
<evidence type="ECO:0000256" key="4">
    <source>
        <dbReference type="ARBA" id="ARBA00022475"/>
    </source>
</evidence>
<evidence type="ECO:0000256" key="1">
    <source>
        <dbReference type="ARBA" id="ARBA00004377"/>
    </source>
</evidence>
<evidence type="ECO:0000256" key="8">
    <source>
        <dbReference type="ARBA" id="ARBA00023136"/>
    </source>
</evidence>
<evidence type="ECO:0000256" key="3">
    <source>
        <dbReference type="ARBA" id="ARBA00022448"/>
    </source>
</evidence>
<evidence type="ECO:0000256" key="2">
    <source>
        <dbReference type="ARBA" id="ARBA00009477"/>
    </source>
</evidence>
<evidence type="ECO:0000256" key="5">
    <source>
        <dbReference type="ARBA" id="ARBA00022519"/>
    </source>
</evidence>
<dbReference type="RefSeq" id="WP_323732422.1">
    <property type="nucleotide sequence ID" value="NZ_CP110820.1"/>
</dbReference>
<dbReference type="Proteomes" id="UP001327219">
    <property type="component" value="Chromosome"/>
</dbReference>
<dbReference type="InterPro" id="IPR010129">
    <property type="entry name" value="T1SS_HlyD"/>
</dbReference>
<comment type="subcellular location">
    <subcellularLocation>
        <location evidence="1 9">Cell inner membrane</location>
        <topology evidence="1 9">Single-pass membrane protein</topology>
    </subcellularLocation>
</comment>
<evidence type="ECO:0000259" key="11">
    <source>
        <dbReference type="Pfam" id="PF26002"/>
    </source>
</evidence>
<comment type="similarity">
    <text evidence="2 9">Belongs to the membrane fusion protein (MFP) (TC 8.A.1) family.</text>
</comment>